<dbReference type="EMBL" id="BSSV01000001">
    <property type="protein sequence ID" value="GLX84148.1"/>
    <property type="molecule type" value="Genomic_DNA"/>
</dbReference>
<gene>
    <name evidence="1" type="ORF">tloyanaT_04000</name>
</gene>
<evidence type="ECO:0000313" key="1">
    <source>
        <dbReference type="EMBL" id="GLX84148.1"/>
    </source>
</evidence>
<keyword evidence="2" id="KW-1185">Reference proteome</keyword>
<reference evidence="1 2" key="1">
    <citation type="submission" date="2023-03" db="EMBL/GenBank/DDBJ databases">
        <title>Thalassotalea loyana LMG 22536T draft genome sequence.</title>
        <authorList>
            <person name="Sawabe T."/>
        </authorList>
    </citation>
    <scope>NUCLEOTIDE SEQUENCE [LARGE SCALE GENOMIC DNA]</scope>
    <source>
        <strain evidence="1 2">LMG 22536</strain>
    </source>
</reference>
<sequence>MGKGLGKNQIGLLELLENSNDFYSGNKIVKYSVAKEKTDLLDSAVSRALKQLENRKLIKIISIGKKSQESIKLPVKGKKVLKTKVSNSVVGNSFKAYTYFDSPLKRENWEIISQKNRSAKLHEKVLLSLKRLRHVHFVFEDVYESSEQLERYDEKYFKYKIQSDRVLKAPKGKKVGKAIPIKYLTLESGVRNHDLRPCLKELEQFGWVKLVYSTTFYLRDDIQEIIGIY</sequence>
<comment type="caution">
    <text evidence="1">The sequence shown here is derived from an EMBL/GenBank/DDBJ whole genome shotgun (WGS) entry which is preliminary data.</text>
</comment>
<dbReference type="RefSeq" id="WP_284295691.1">
    <property type="nucleotide sequence ID" value="NZ_BSSV01000001.1"/>
</dbReference>
<accession>A0ABQ6H7N0</accession>
<protein>
    <submittedName>
        <fullName evidence="1">Uncharacterized protein</fullName>
    </submittedName>
</protein>
<proteinExistence type="predicted"/>
<name>A0ABQ6H7N0_9GAMM</name>
<evidence type="ECO:0000313" key="2">
    <source>
        <dbReference type="Proteomes" id="UP001157134"/>
    </source>
</evidence>
<dbReference type="Proteomes" id="UP001157134">
    <property type="component" value="Unassembled WGS sequence"/>
</dbReference>
<organism evidence="1 2">
    <name type="scientific">Thalassotalea loyana</name>
    <dbReference type="NCBI Taxonomy" id="280483"/>
    <lineage>
        <taxon>Bacteria</taxon>
        <taxon>Pseudomonadati</taxon>
        <taxon>Pseudomonadota</taxon>
        <taxon>Gammaproteobacteria</taxon>
        <taxon>Alteromonadales</taxon>
        <taxon>Colwelliaceae</taxon>
        <taxon>Thalassotalea</taxon>
    </lineage>
</organism>